<dbReference type="Gene3D" id="2.160.20.120">
    <property type="match status" value="1"/>
</dbReference>
<dbReference type="RefSeq" id="WP_342686759.1">
    <property type="nucleotide sequence ID" value="NZ_JAZBJM010000002.1"/>
</dbReference>
<feature type="signal peptide" evidence="1">
    <location>
        <begin position="1"/>
        <end position="18"/>
    </location>
</feature>
<evidence type="ECO:0000313" key="5">
    <source>
        <dbReference type="Proteomes" id="UP001388259"/>
    </source>
</evidence>
<name>A0AB35YUA2_9FLAO</name>
<dbReference type="InterPro" id="IPR021255">
    <property type="entry name" value="DUF2807"/>
</dbReference>
<evidence type="ECO:0000256" key="1">
    <source>
        <dbReference type="SAM" id="SignalP"/>
    </source>
</evidence>
<dbReference type="Proteomes" id="UP001388259">
    <property type="component" value="Unassembled WGS sequence"/>
</dbReference>
<gene>
    <name evidence="4" type="ORF">VZD24_04375</name>
    <name evidence="3" type="ORF">VZD85_03735</name>
</gene>
<feature type="domain" description="Putative auto-transporter adhesin head GIN" evidence="2">
    <location>
        <begin position="26"/>
        <end position="205"/>
    </location>
</feature>
<sequence length="225" mass="24390">MKKLIFLFTLCVSVVSFAQQTMEVGDFNEVKVFDLITVKLISASKNEVVVSGTNADYVKFINDNGVLKIRMELEERFDGNSTEVVVYYKNISVLDANEGSFIFSEEEIKAPSLELRVQEGAKIAVQISTQNLNIKSVSGGIIDAEGTAKRQQVTINSGGVYNAENLICSQSVVSVTAGGYATLFTTDSIDAKVTAGGSIKIYGNPKNVKKKRRAGGKIEIVKSNN</sequence>
<dbReference type="Pfam" id="PF10988">
    <property type="entry name" value="DUF2807"/>
    <property type="match status" value="1"/>
</dbReference>
<evidence type="ECO:0000313" key="4">
    <source>
        <dbReference type="EMBL" id="MEM0572741.1"/>
    </source>
</evidence>
<organism evidence="3 5">
    <name type="scientific">Aequorivita flava</name>
    <dbReference type="NCBI Taxonomy" id="3114371"/>
    <lineage>
        <taxon>Bacteria</taxon>
        <taxon>Pseudomonadati</taxon>
        <taxon>Bacteroidota</taxon>
        <taxon>Flavobacteriia</taxon>
        <taxon>Flavobacteriales</taxon>
        <taxon>Flavobacteriaceae</taxon>
        <taxon>Aequorivita</taxon>
    </lineage>
</organism>
<reference evidence="3 6" key="1">
    <citation type="submission" date="2024-01" db="EMBL/GenBank/DDBJ databases">
        <title>Aequorivita flavus sp. nov., isolated from deep-sea sediment.</title>
        <authorList>
            <person name="Chen X."/>
        </authorList>
    </citation>
    <scope>NUCLEOTIDE SEQUENCE</scope>
    <source>
        <strain evidence="3">MCCC 1A16923</strain>
        <strain evidence="4 6">MCCC 1A16935</strain>
    </source>
</reference>
<comment type="caution">
    <text evidence="3">The sequence shown here is derived from an EMBL/GenBank/DDBJ whole genome shotgun (WGS) entry which is preliminary data.</text>
</comment>
<feature type="chain" id="PRO_5044336919" evidence="1">
    <location>
        <begin position="19"/>
        <end position="225"/>
    </location>
</feature>
<accession>A0AB35YUA2</accession>
<evidence type="ECO:0000313" key="6">
    <source>
        <dbReference type="Proteomes" id="UP001390963"/>
    </source>
</evidence>
<protein>
    <submittedName>
        <fullName evidence="3">Head GIN domain-containing protein</fullName>
    </submittedName>
</protein>
<dbReference type="EMBL" id="JAZBJM010000002">
    <property type="protein sequence ID" value="MEM0517453.1"/>
    <property type="molecule type" value="Genomic_DNA"/>
</dbReference>
<keyword evidence="6" id="KW-1185">Reference proteome</keyword>
<evidence type="ECO:0000259" key="2">
    <source>
        <dbReference type="Pfam" id="PF10988"/>
    </source>
</evidence>
<dbReference type="Proteomes" id="UP001390963">
    <property type="component" value="Unassembled WGS sequence"/>
</dbReference>
<dbReference type="AlphaFoldDB" id="A0AB35YUA2"/>
<proteinExistence type="predicted"/>
<keyword evidence="1" id="KW-0732">Signal</keyword>
<dbReference type="EMBL" id="JBANCF010000002">
    <property type="protein sequence ID" value="MEM0572741.1"/>
    <property type="molecule type" value="Genomic_DNA"/>
</dbReference>
<evidence type="ECO:0000313" key="3">
    <source>
        <dbReference type="EMBL" id="MEM0517453.1"/>
    </source>
</evidence>